<dbReference type="RefSeq" id="WP_013764633.1">
    <property type="nucleotide sequence ID" value="NC_015510.1"/>
</dbReference>
<dbReference type="GO" id="GO:0006284">
    <property type="term" value="P:base-excision repair"/>
    <property type="evidence" value="ECO:0007669"/>
    <property type="project" value="InterPro"/>
</dbReference>
<dbReference type="Proteomes" id="UP000008461">
    <property type="component" value="Chromosome"/>
</dbReference>
<evidence type="ECO:0000313" key="11">
    <source>
        <dbReference type="EMBL" id="AEE50081.1"/>
    </source>
</evidence>
<evidence type="ECO:0000313" key="12">
    <source>
        <dbReference type="Proteomes" id="UP000008461"/>
    </source>
</evidence>
<dbReference type="Pfam" id="PF01149">
    <property type="entry name" value="Fapy_DNA_glyco"/>
    <property type="match status" value="1"/>
</dbReference>
<dbReference type="eggNOG" id="COG0266">
    <property type="taxonomic scope" value="Bacteria"/>
</dbReference>
<evidence type="ECO:0000256" key="5">
    <source>
        <dbReference type="ARBA" id="ARBA00023125"/>
    </source>
</evidence>
<evidence type="ECO:0000256" key="3">
    <source>
        <dbReference type="ARBA" id="ARBA00022763"/>
    </source>
</evidence>
<dbReference type="GO" id="GO:0003684">
    <property type="term" value="F:damaged DNA binding"/>
    <property type="evidence" value="ECO:0007669"/>
    <property type="project" value="InterPro"/>
</dbReference>
<dbReference type="STRING" id="760192.Halhy_2199"/>
<evidence type="ECO:0000256" key="6">
    <source>
        <dbReference type="ARBA" id="ARBA00023204"/>
    </source>
</evidence>
<feature type="domain" description="Formamidopyrimidine-DNA glycosylase catalytic" evidence="10">
    <location>
        <begin position="2"/>
        <end position="115"/>
    </location>
</feature>
<dbReference type="InterPro" id="IPR035937">
    <property type="entry name" value="FPG_N"/>
</dbReference>
<dbReference type="GO" id="GO:0140078">
    <property type="term" value="F:class I DNA-(apurinic or apyrimidinic site) endonuclease activity"/>
    <property type="evidence" value="ECO:0007669"/>
    <property type="project" value="UniProtKB-EC"/>
</dbReference>
<keyword evidence="8" id="KW-0511">Multifunctional enzyme</keyword>
<gene>
    <name evidence="11" type="ordered locus">Halhy_2199</name>
</gene>
<protein>
    <submittedName>
        <fullName evidence="11">DNA-(Apurinic or apyrimidinic site) lyase</fullName>
        <ecNumber evidence="11">4.2.99.18</ecNumber>
    </submittedName>
</protein>
<evidence type="ECO:0000256" key="1">
    <source>
        <dbReference type="ARBA" id="ARBA00001668"/>
    </source>
</evidence>
<evidence type="ECO:0000256" key="8">
    <source>
        <dbReference type="ARBA" id="ARBA00023268"/>
    </source>
</evidence>
<evidence type="ECO:0000256" key="4">
    <source>
        <dbReference type="ARBA" id="ARBA00022801"/>
    </source>
</evidence>
<dbReference type="SMART" id="SM00898">
    <property type="entry name" value="Fapy_DNA_glyco"/>
    <property type="match status" value="1"/>
</dbReference>
<dbReference type="EMBL" id="CP002691">
    <property type="protein sequence ID" value="AEE50081.1"/>
    <property type="molecule type" value="Genomic_DNA"/>
</dbReference>
<dbReference type="SUPFAM" id="SSF46946">
    <property type="entry name" value="S13-like H2TH domain"/>
    <property type="match status" value="1"/>
</dbReference>
<dbReference type="Gene3D" id="1.10.8.50">
    <property type="match status" value="1"/>
</dbReference>
<dbReference type="OrthoDB" id="9800855at2"/>
<name>F4KT11_HALH1</name>
<dbReference type="PROSITE" id="PS51068">
    <property type="entry name" value="FPG_CAT"/>
    <property type="match status" value="1"/>
</dbReference>
<keyword evidence="3" id="KW-0227">DNA damage</keyword>
<keyword evidence="5" id="KW-0238">DNA-binding</keyword>
<reference evidence="11 12" key="1">
    <citation type="journal article" date="2011" name="Stand. Genomic Sci.">
        <title>Complete genome sequence of Haliscomenobacter hydrossis type strain (O).</title>
        <authorList>
            <consortium name="US DOE Joint Genome Institute (JGI-PGF)"/>
            <person name="Daligault H."/>
            <person name="Lapidus A."/>
            <person name="Zeytun A."/>
            <person name="Nolan M."/>
            <person name="Lucas S."/>
            <person name="Del Rio T.G."/>
            <person name="Tice H."/>
            <person name="Cheng J.F."/>
            <person name="Tapia R."/>
            <person name="Han C."/>
            <person name="Goodwin L."/>
            <person name="Pitluck S."/>
            <person name="Liolios K."/>
            <person name="Pagani I."/>
            <person name="Ivanova N."/>
            <person name="Huntemann M."/>
            <person name="Mavromatis K."/>
            <person name="Mikhailova N."/>
            <person name="Pati A."/>
            <person name="Chen A."/>
            <person name="Palaniappan K."/>
            <person name="Land M."/>
            <person name="Hauser L."/>
            <person name="Brambilla E.M."/>
            <person name="Rohde M."/>
            <person name="Verbarg S."/>
            <person name="Goker M."/>
            <person name="Bristow J."/>
            <person name="Eisen J.A."/>
            <person name="Markowitz V."/>
            <person name="Hugenholtz P."/>
            <person name="Kyrpides N.C."/>
            <person name="Klenk H.P."/>
            <person name="Woyke T."/>
        </authorList>
    </citation>
    <scope>NUCLEOTIDE SEQUENCE [LARGE SCALE GENOMIC DNA]</scope>
    <source>
        <strain evidence="12">ATCC 27775 / DSM 1100 / LMG 10767 / O</strain>
    </source>
</reference>
<dbReference type="Pfam" id="PF06831">
    <property type="entry name" value="H2TH"/>
    <property type="match status" value="1"/>
</dbReference>
<dbReference type="SUPFAM" id="SSF81624">
    <property type="entry name" value="N-terminal domain of MutM-like DNA repair proteins"/>
    <property type="match status" value="1"/>
</dbReference>
<keyword evidence="6" id="KW-0234">DNA repair</keyword>
<evidence type="ECO:0000256" key="2">
    <source>
        <dbReference type="ARBA" id="ARBA00009409"/>
    </source>
</evidence>
<dbReference type="PANTHER" id="PTHR22993:SF9">
    <property type="entry name" value="FORMAMIDOPYRIMIDINE-DNA GLYCOSYLASE"/>
    <property type="match status" value="1"/>
</dbReference>
<dbReference type="GO" id="GO:0008270">
    <property type="term" value="F:zinc ion binding"/>
    <property type="evidence" value="ECO:0007669"/>
    <property type="project" value="InterPro"/>
</dbReference>
<dbReference type="Gene3D" id="3.20.190.10">
    <property type="entry name" value="MutM-like, N-terminal"/>
    <property type="match status" value="1"/>
</dbReference>
<dbReference type="InterPro" id="IPR010979">
    <property type="entry name" value="Ribosomal_uS13-like_H2TH"/>
</dbReference>
<evidence type="ECO:0000259" key="10">
    <source>
        <dbReference type="PROSITE" id="PS51068"/>
    </source>
</evidence>
<comment type="similarity">
    <text evidence="2">Belongs to the FPG family.</text>
</comment>
<dbReference type="AlphaFoldDB" id="F4KT11"/>
<accession>F4KT11</accession>
<dbReference type="SMART" id="SM01232">
    <property type="entry name" value="H2TH"/>
    <property type="match status" value="1"/>
</dbReference>
<proteinExistence type="inferred from homology"/>
<dbReference type="PANTHER" id="PTHR22993">
    <property type="entry name" value="FORMAMIDOPYRIMIDINE-DNA GLYCOSYLASE"/>
    <property type="match status" value="1"/>
</dbReference>
<dbReference type="InterPro" id="IPR015886">
    <property type="entry name" value="H2TH_FPG"/>
</dbReference>
<keyword evidence="9" id="KW-0326">Glycosidase</keyword>
<reference key="2">
    <citation type="submission" date="2011-04" db="EMBL/GenBank/DDBJ databases">
        <title>Complete sequence of chromosome of Haliscomenobacter hydrossis DSM 1100.</title>
        <authorList>
            <consortium name="US DOE Joint Genome Institute (JGI-PGF)"/>
            <person name="Lucas S."/>
            <person name="Han J."/>
            <person name="Lapidus A."/>
            <person name="Bruce D."/>
            <person name="Goodwin L."/>
            <person name="Pitluck S."/>
            <person name="Peters L."/>
            <person name="Kyrpides N."/>
            <person name="Mavromatis K."/>
            <person name="Ivanova N."/>
            <person name="Ovchinnikova G."/>
            <person name="Pagani I."/>
            <person name="Daligault H."/>
            <person name="Detter J.C."/>
            <person name="Han C."/>
            <person name="Land M."/>
            <person name="Hauser L."/>
            <person name="Markowitz V."/>
            <person name="Cheng J.-F."/>
            <person name="Hugenholtz P."/>
            <person name="Woyke T."/>
            <person name="Wu D."/>
            <person name="Verbarg S."/>
            <person name="Frueling A."/>
            <person name="Brambilla E."/>
            <person name="Klenk H.-P."/>
            <person name="Eisen J.A."/>
        </authorList>
    </citation>
    <scope>NUCLEOTIDE SEQUENCE</scope>
    <source>
        <strain>DSM 1100</strain>
    </source>
</reference>
<dbReference type="EC" id="4.2.99.18" evidence="11"/>
<dbReference type="InterPro" id="IPR012319">
    <property type="entry name" value="FPG_cat"/>
</dbReference>
<keyword evidence="7 11" id="KW-0456">Lyase</keyword>
<evidence type="ECO:0000256" key="9">
    <source>
        <dbReference type="ARBA" id="ARBA00023295"/>
    </source>
</evidence>
<sequence length="258" mass="30042">MPELPEVNTFQRYFDESALQQRIARVDVHDDKIIRNMDGASFAERLHGRTFTGSYRRGKYLFAQLDNGHHVLLHFGMTGDIKYYEDPIDKPKHERFAFVFDNGFQLGFDDPRKFARILYLEDLQAYIDSLPLGEDALRISEADFLQLISNKKGQLKAFLLQQQNLAGVGNLYADELCYQTRIHPAARIESLSLEDKKLLFTTLQKILNYAVERRAYYKDYPEDWLWQWRVEGFVPPDGKGVVRKGTIAGRTTYFLSEN</sequence>
<organism evidence="11 12">
    <name type="scientific">Haliscomenobacter hydrossis (strain ATCC 27775 / DSM 1100 / LMG 10767 / O)</name>
    <dbReference type="NCBI Taxonomy" id="760192"/>
    <lineage>
        <taxon>Bacteria</taxon>
        <taxon>Pseudomonadati</taxon>
        <taxon>Bacteroidota</taxon>
        <taxon>Saprospiria</taxon>
        <taxon>Saprospirales</taxon>
        <taxon>Haliscomenobacteraceae</taxon>
        <taxon>Haliscomenobacter</taxon>
    </lineage>
</organism>
<keyword evidence="12" id="KW-1185">Reference proteome</keyword>
<dbReference type="GO" id="GO:0008534">
    <property type="term" value="F:oxidized purine nucleobase lesion DNA N-glycosylase activity"/>
    <property type="evidence" value="ECO:0007669"/>
    <property type="project" value="UniProtKB-EC"/>
</dbReference>
<keyword evidence="4" id="KW-0378">Hydrolase</keyword>
<dbReference type="KEGG" id="hhy:Halhy_2199"/>
<dbReference type="HOGENOM" id="CLU_038423_0_2_10"/>
<comment type="catalytic activity">
    <reaction evidence="1">
        <text>Hydrolysis of DNA containing ring-opened 7-methylguanine residues, releasing 2,6-diamino-4-hydroxy-5-(N-methyl)formamidopyrimidine.</text>
        <dbReference type="EC" id="3.2.2.23"/>
    </reaction>
</comment>
<evidence type="ECO:0000256" key="7">
    <source>
        <dbReference type="ARBA" id="ARBA00023239"/>
    </source>
</evidence>